<feature type="region of interest" description="Disordered" evidence="1">
    <location>
        <begin position="102"/>
        <end position="215"/>
    </location>
</feature>
<keyword evidence="3" id="KW-1185">Reference proteome</keyword>
<feature type="compositionally biased region" description="Low complexity" evidence="1">
    <location>
        <begin position="72"/>
        <end position="81"/>
    </location>
</feature>
<protein>
    <submittedName>
        <fullName evidence="2">Uncharacterized protein</fullName>
    </submittedName>
</protein>
<dbReference type="HOGENOM" id="CLU_950471_0_0_1"/>
<dbReference type="Proteomes" id="UP000019487">
    <property type="component" value="Unassembled WGS sequence"/>
</dbReference>
<reference evidence="2 3" key="1">
    <citation type="journal article" date="2014" name="Genome Announc.">
        <title>Draft genome sequence of Sclerotinia borealis, a psychrophilic plant pathogenic fungus.</title>
        <authorList>
            <person name="Mardanov A.V."/>
            <person name="Beletsky A.V."/>
            <person name="Kadnikov V.V."/>
            <person name="Ignatov A.N."/>
            <person name="Ravin N.V."/>
        </authorList>
    </citation>
    <scope>NUCLEOTIDE SEQUENCE [LARGE SCALE GENOMIC DNA]</scope>
    <source>
        <strain evidence="3">F-4157</strain>
    </source>
</reference>
<dbReference type="AlphaFoldDB" id="W9CY34"/>
<dbReference type="STRING" id="1432307.W9CY34"/>
<dbReference type="OrthoDB" id="3549134at2759"/>
<name>W9CY34_SCLBF</name>
<evidence type="ECO:0000256" key="1">
    <source>
        <dbReference type="SAM" id="MobiDB-lite"/>
    </source>
</evidence>
<proteinExistence type="predicted"/>
<dbReference type="EMBL" id="AYSA01000004">
    <property type="protein sequence ID" value="ESZ99545.1"/>
    <property type="molecule type" value="Genomic_DNA"/>
</dbReference>
<organism evidence="2 3">
    <name type="scientific">Sclerotinia borealis (strain F-4128)</name>
    <dbReference type="NCBI Taxonomy" id="1432307"/>
    <lineage>
        <taxon>Eukaryota</taxon>
        <taxon>Fungi</taxon>
        <taxon>Dikarya</taxon>
        <taxon>Ascomycota</taxon>
        <taxon>Pezizomycotina</taxon>
        <taxon>Leotiomycetes</taxon>
        <taxon>Helotiales</taxon>
        <taxon>Sclerotiniaceae</taxon>
        <taxon>Sclerotinia</taxon>
    </lineage>
</organism>
<evidence type="ECO:0000313" key="3">
    <source>
        <dbReference type="Proteomes" id="UP000019487"/>
    </source>
</evidence>
<feature type="region of interest" description="Disordered" evidence="1">
    <location>
        <begin position="255"/>
        <end position="276"/>
    </location>
</feature>
<sequence>MVISSSDLRKPHQKISVTFNGCSTAYKDARQYSQCLSANNWQRLSLVETDPGMMEDLFGTSDSESSSDDDPSSFYSSTTSSYHPDKEEELWNQYFYAGSDYPTPLPLPTPQPLAPPPPPPHRVYSLFPATAPPPSPRDYNQHPTHKSWPGQPWPARLDSRPNHSNGRAHAQTTPSQPPNTPPNISSFTSINHPIPGSYIPASHRHTHPPLPRYDSSTPLVLKSVFEVDSDSDDDEDSSNRISKAIEMFEKFRLSGGASTKSAGREKTRRSGVFRRSASEACEAMKGIFSKKSHVPSERRFA</sequence>
<comment type="caution">
    <text evidence="2">The sequence shown here is derived from an EMBL/GenBank/DDBJ whole genome shotgun (WGS) entry which is preliminary data.</text>
</comment>
<feature type="compositionally biased region" description="Pro residues" evidence="1">
    <location>
        <begin position="103"/>
        <end position="121"/>
    </location>
</feature>
<gene>
    <name evidence="2" type="ORF">SBOR_0110</name>
</gene>
<accession>W9CY34</accession>
<evidence type="ECO:0000313" key="2">
    <source>
        <dbReference type="EMBL" id="ESZ99545.1"/>
    </source>
</evidence>
<feature type="region of interest" description="Disordered" evidence="1">
    <location>
        <begin position="53"/>
        <end position="83"/>
    </location>
</feature>